<feature type="transmembrane region" description="Helical" evidence="1">
    <location>
        <begin position="214"/>
        <end position="235"/>
    </location>
</feature>
<name>A0A0E1WDF3_BURPE</name>
<feature type="transmembrane region" description="Helical" evidence="1">
    <location>
        <begin position="65"/>
        <end position="87"/>
    </location>
</feature>
<gene>
    <name evidence="2" type="ORF">BURPS1710A_3240</name>
</gene>
<keyword evidence="1" id="KW-0812">Transmembrane</keyword>
<dbReference type="Proteomes" id="UP000001812">
    <property type="component" value="Chromosome I"/>
</dbReference>
<dbReference type="HOGENOM" id="CLU_041785_2_0_4"/>
<protein>
    <submittedName>
        <fullName evidence="2">Putative membrane protein</fullName>
    </submittedName>
</protein>
<dbReference type="EMBL" id="CM000832">
    <property type="protein sequence ID" value="EET07602.1"/>
    <property type="molecule type" value="Genomic_DNA"/>
</dbReference>
<feature type="transmembrane region" description="Helical" evidence="1">
    <location>
        <begin position="280"/>
        <end position="298"/>
    </location>
</feature>
<keyword evidence="1" id="KW-0472">Membrane</keyword>
<keyword evidence="1" id="KW-1133">Transmembrane helix</keyword>
<dbReference type="Pfam" id="PF05940">
    <property type="entry name" value="NnrS"/>
    <property type="match status" value="1"/>
</dbReference>
<evidence type="ECO:0000256" key="1">
    <source>
        <dbReference type="SAM" id="Phobius"/>
    </source>
</evidence>
<organism evidence="2">
    <name type="scientific">Burkholderia pseudomallei 1710a</name>
    <dbReference type="NCBI Taxonomy" id="320371"/>
    <lineage>
        <taxon>Bacteria</taxon>
        <taxon>Pseudomonadati</taxon>
        <taxon>Pseudomonadota</taxon>
        <taxon>Betaproteobacteria</taxon>
        <taxon>Burkholderiales</taxon>
        <taxon>Burkholderiaceae</taxon>
        <taxon>Burkholderia</taxon>
        <taxon>pseudomallei group</taxon>
    </lineage>
</organism>
<feature type="transmembrane region" description="Helical" evidence="1">
    <location>
        <begin position="339"/>
        <end position="357"/>
    </location>
</feature>
<feature type="transmembrane region" description="Helical" evidence="1">
    <location>
        <begin position="401"/>
        <end position="420"/>
    </location>
</feature>
<feature type="transmembrane region" description="Helical" evidence="1">
    <location>
        <begin position="256"/>
        <end position="274"/>
    </location>
</feature>
<feature type="transmembrane region" description="Helical" evidence="1">
    <location>
        <begin position="377"/>
        <end position="395"/>
    </location>
</feature>
<evidence type="ECO:0000313" key="2">
    <source>
        <dbReference type="EMBL" id="EET07602.1"/>
    </source>
</evidence>
<feature type="transmembrane region" description="Helical" evidence="1">
    <location>
        <begin position="310"/>
        <end position="333"/>
    </location>
</feature>
<feature type="transmembrane region" description="Helical" evidence="1">
    <location>
        <begin position="157"/>
        <end position="175"/>
    </location>
</feature>
<sequence length="442" mass="45944">MRADNAAAAQSCRSARARFFSYHASRKQHIEKGNVMPLVRSTNHSPPAPPDGRHAALWSTGFRSFYLGGAGFGAIAMLAWLGALAGHDSAGRAAPASGLFWHAHEMVFGFGGAIVSGFLLTSLRTWTSTNPAQGPSLAALWLLWLAGRVLMWTGPGWAAAAVDIALLPAIAYALVRALIGAKNRHGIFLPVALGMLAALNALFHLWIRQGHADWALRCVDLAAGLLVLFIVIIGGRIIPSITATARPELPVRQWRLVESSVMSVTLAALLADATGAPAPAIAALAAAAAALHAARLVGWRFWAVGRRPMLSILHVAYASIAAGFALTALSAYGFVAHSLALHTFTTGAIGCAIVGMITRTALEHTGREPVAKLAERICYGLLIVATLARVAGPALAPAATAQWLAVAGVGWTAALLVYVVRYAGLLMSPAPSAPGSGARSGG</sequence>
<accession>A0A0E1WDF3</accession>
<feature type="transmembrane region" description="Helical" evidence="1">
    <location>
        <begin position="187"/>
        <end position="208"/>
    </location>
</feature>
<proteinExistence type="predicted"/>
<dbReference type="InterPro" id="IPR010266">
    <property type="entry name" value="NnrS"/>
</dbReference>
<dbReference type="AlphaFoldDB" id="A0A0E1WDF3"/>
<reference evidence="2" key="1">
    <citation type="submission" date="2009-05" db="EMBL/GenBank/DDBJ databases">
        <authorList>
            <person name="Harkins D.M."/>
            <person name="DeShazer D."/>
            <person name="Woods D.E."/>
            <person name="Brinkac L.M."/>
            <person name="Brown K.A."/>
            <person name="Hung G.C."/>
            <person name="Tuanyok A."/>
            <person name="Zhang B."/>
            <person name="Nierman W.C."/>
        </authorList>
    </citation>
    <scope>NUCLEOTIDE SEQUENCE [LARGE SCALE GENOMIC DNA]</scope>
    <source>
        <strain evidence="2">1710a</strain>
    </source>
</reference>
<feature type="transmembrane region" description="Helical" evidence="1">
    <location>
        <begin position="132"/>
        <end position="151"/>
    </location>
</feature>
<feature type="transmembrane region" description="Helical" evidence="1">
    <location>
        <begin position="99"/>
        <end position="120"/>
    </location>
</feature>